<dbReference type="InterPro" id="IPR027417">
    <property type="entry name" value="P-loop_NTPase"/>
</dbReference>
<keyword evidence="4" id="KW-1133">Transmembrane helix</keyword>
<feature type="transmembrane region" description="Helical" evidence="4">
    <location>
        <begin position="74"/>
        <end position="95"/>
    </location>
</feature>
<dbReference type="GO" id="GO:0003677">
    <property type="term" value="F:DNA binding"/>
    <property type="evidence" value="ECO:0007669"/>
    <property type="project" value="InterPro"/>
</dbReference>
<evidence type="ECO:0000313" key="6">
    <source>
        <dbReference type="EMBL" id="NEV90122.1"/>
    </source>
</evidence>
<protein>
    <submittedName>
        <fullName evidence="6">Sporulation protein SsgA</fullName>
    </submittedName>
</protein>
<dbReference type="InterPro" id="IPR050206">
    <property type="entry name" value="FtsK/SpoIIIE/SftA"/>
</dbReference>
<gene>
    <name evidence="6" type="ORF">GUR47_26210</name>
</gene>
<dbReference type="PANTHER" id="PTHR22683">
    <property type="entry name" value="SPORULATION PROTEIN RELATED"/>
    <property type="match status" value="1"/>
</dbReference>
<keyword evidence="4" id="KW-0812">Transmembrane</keyword>
<dbReference type="PANTHER" id="PTHR22683:SF41">
    <property type="entry name" value="DNA TRANSLOCASE FTSK"/>
    <property type="match status" value="1"/>
</dbReference>
<sequence>MARNNGRRARHTDFLDDGMAAAYSGPGLLPGEGGGGSVRSYLLHRAKPHLPPWLAVGATGLAGALGNWRWGDSAAAGVGLTLASVALTGATWWAGKSTSQQRRLHSAITVAAGSAWVTAACLAGPTAGPLDDLYLMGGPVVALSWNVRMVLRHNTDPTGENGDKGLLAKVGLARAQIGEAKVEPNRVTAPVALAAGEQTNDDMTKALGNIASALDLPTSAVRYTPDPDSNRRGELVIVPEDMLAEVVEWEGPSNLGGSIADPLDVGRYDDGAPLLLWLPGDPEAGRNSTHLLIAGGTGSGKGDTALNLLTETLSRRDVVVWFSDPKAFQDFAPLRPGLDWGVEGGTDTEILVEAVKAAIPARTRWLGAHGYRQWVPEAAQTQNDPEHTCRADGRACGCAGMPFLVSWFEEAANTLRALGDDAFTGIAQEARSAGISLVVSLQRPSYDQISTSTRASLPSVIALGCDRRDEDFSLPDEVLAAGAHPGAWGNRRPGYCYVVSPGIPEDRYPSPGRTRRFTHRAVPVMELLATWAQRNAATADPVTAGAAVSVAGTAYTGRIAADGPQPTALRAVPEEDDMNHTGLLVDPEDQDIDPEADLPQAEAGDDAPIFGQDTGRKPSPEEARELFAAALEEFEQSGQMIVGPKDFTDWCDRHQLSRPWVSARLKEAAANGRLEPTNTTGRWRIVPALTAA</sequence>
<dbReference type="SUPFAM" id="SSF52540">
    <property type="entry name" value="P-loop containing nucleoside triphosphate hydrolases"/>
    <property type="match status" value="1"/>
</dbReference>
<keyword evidence="4" id="KW-0472">Membrane</keyword>
<evidence type="ECO:0000256" key="1">
    <source>
        <dbReference type="ARBA" id="ARBA00022741"/>
    </source>
</evidence>
<evidence type="ECO:0000259" key="5">
    <source>
        <dbReference type="PROSITE" id="PS50901"/>
    </source>
</evidence>
<dbReference type="PROSITE" id="PS50901">
    <property type="entry name" value="FTSK"/>
    <property type="match status" value="1"/>
</dbReference>
<evidence type="ECO:0000256" key="3">
    <source>
        <dbReference type="PROSITE-ProRule" id="PRU00289"/>
    </source>
</evidence>
<reference evidence="6" key="1">
    <citation type="journal article" date="2020" name="Microorganisms">
        <title>Isolation, Genomic and Metabolomic Characterization of Streptomyces tendae VITAKN with Quorum Sensing Inhibitory Activity from Southern India.</title>
        <authorList>
            <person name="Ishaque N.M."/>
            <person name="Burgsdorf I."/>
            <person name="Limlingan Malit J.J."/>
            <person name="Saha S."/>
            <person name="Teta R."/>
            <person name="Ewe D."/>
            <person name="Kannabiran K."/>
            <person name="Hrouzek P."/>
            <person name="Steindler L."/>
            <person name="Costantino V."/>
            <person name="Saurav K."/>
        </authorList>
    </citation>
    <scope>NUCLEOTIDE SEQUENCE</scope>
    <source>
        <strain evidence="6">VITAKN</strain>
    </source>
</reference>
<feature type="binding site" evidence="3">
    <location>
        <begin position="295"/>
        <end position="302"/>
    </location>
    <ligand>
        <name>ATP</name>
        <dbReference type="ChEBI" id="CHEBI:30616"/>
    </ligand>
</feature>
<dbReference type="GO" id="GO:0005524">
    <property type="term" value="F:ATP binding"/>
    <property type="evidence" value="ECO:0007669"/>
    <property type="project" value="UniProtKB-UniRule"/>
</dbReference>
<comment type="caution">
    <text evidence="6">The sequence shown here is derived from an EMBL/GenBank/DDBJ whole genome shotgun (WGS) entry which is preliminary data.</text>
</comment>
<dbReference type="AlphaFoldDB" id="A0A6B3QQ72"/>
<proteinExistence type="predicted"/>
<keyword evidence="2 3" id="KW-0067">ATP-binding</keyword>
<dbReference type="Gene3D" id="3.40.50.300">
    <property type="entry name" value="P-loop containing nucleotide triphosphate hydrolases"/>
    <property type="match status" value="1"/>
</dbReference>
<name>A0A6B3QQ72_STRTE</name>
<dbReference type="NCBIfam" id="NF041214">
    <property type="entry name" value="plasmid_TraB"/>
    <property type="match status" value="1"/>
</dbReference>
<feature type="transmembrane region" description="Helical" evidence="4">
    <location>
        <begin position="107"/>
        <end position="127"/>
    </location>
</feature>
<dbReference type="InterPro" id="IPR002543">
    <property type="entry name" value="FtsK_dom"/>
</dbReference>
<feature type="domain" description="FtsK" evidence="5">
    <location>
        <begin position="271"/>
        <end position="472"/>
    </location>
</feature>
<keyword evidence="1 3" id="KW-0547">Nucleotide-binding</keyword>
<evidence type="ECO:0000256" key="2">
    <source>
        <dbReference type="ARBA" id="ARBA00022840"/>
    </source>
</evidence>
<organism evidence="6">
    <name type="scientific">Streptomyces tendae</name>
    <dbReference type="NCBI Taxonomy" id="1932"/>
    <lineage>
        <taxon>Bacteria</taxon>
        <taxon>Bacillati</taxon>
        <taxon>Actinomycetota</taxon>
        <taxon>Actinomycetes</taxon>
        <taxon>Kitasatosporales</taxon>
        <taxon>Streptomycetaceae</taxon>
        <taxon>Streptomyces</taxon>
    </lineage>
</organism>
<accession>A0A6B3QQ72</accession>
<evidence type="ECO:0000256" key="4">
    <source>
        <dbReference type="SAM" id="Phobius"/>
    </source>
</evidence>
<feature type="transmembrane region" description="Helical" evidence="4">
    <location>
        <begin position="50"/>
        <end position="68"/>
    </location>
</feature>
<dbReference type="EMBL" id="JAAIFS010000006">
    <property type="protein sequence ID" value="NEV90122.1"/>
    <property type="molecule type" value="Genomic_DNA"/>
</dbReference>